<protein>
    <submittedName>
        <fullName evidence="1">Uncharacterized protein</fullName>
    </submittedName>
</protein>
<evidence type="ECO:0000313" key="2">
    <source>
        <dbReference type="Proteomes" id="UP000735302"/>
    </source>
</evidence>
<dbReference type="Proteomes" id="UP000735302">
    <property type="component" value="Unassembled WGS sequence"/>
</dbReference>
<accession>A0AAV4CBN3</accession>
<reference evidence="1 2" key="1">
    <citation type="journal article" date="2021" name="Elife">
        <title>Chloroplast acquisition without the gene transfer in kleptoplastic sea slugs, Plakobranchus ocellatus.</title>
        <authorList>
            <person name="Maeda T."/>
            <person name="Takahashi S."/>
            <person name="Yoshida T."/>
            <person name="Shimamura S."/>
            <person name="Takaki Y."/>
            <person name="Nagai Y."/>
            <person name="Toyoda A."/>
            <person name="Suzuki Y."/>
            <person name="Arimoto A."/>
            <person name="Ishii H."/>
            <person name="Satoh N."/>
            <person name="Nishiyama T."/>
            <person name="Hasebe M."/>
            <person name="Maruyama T."/>
            <person name="Minagawa J."/>
            <person name="Obokata J."/>
            <person name="Shigenobu S."/>
        </authorList>
    </citation>
    <scope>NUCLEOTIDE SEQUENCE [LARGE SCALE GENOMIC DNA]</scope>
</reference>
<dbReference type="AlphaFoldDB" id="A0AAV4CBN3"/>
<proteinExistence type="predicted"/>
<organism evidence="1 2">
    <name type="scientific">Plakobranchus ocellatus</name>
    <dbReference type="NCBI Taxonomy" id="259542"/>
    <lineage>
        <taxon>Eukaryota</taxon>
        <taxon>Metazoa</taxon>
        <taxon>Spiralia</taxon>
        <taxon>Lophotrochozoa</taxon>
        <taxon>Mollusca</taxon>
        <taxon>Gastropoda</taxon>
        <taxon>Heterobranchia</taxon>
        <taxon>Euthyneura</taxon>
        <taxon>Panpulmonata</taxon>
        <taxon>Sacoglossa</taxon>
        <taxon>Placobranchoidea</taxon>
        <taxon>Plakobranchidae</taxon>
        <taxon>Plakobranchus</taxon>
    </lineage>
</organism>
<name>A0AAV4CBN3_9GAST</name>
<sequence length="90" mass="9630">MGNELTVYFSGIFLLKAGDTAVAGDSGLISNQSNVHFQEVGVSQSGNVTCSRKVQRYVKMNAVNETLDMIADSETENGAIDIHIEPPARA</sequence>
<gene>
    <name evidence="1" type="ORF">PoB_005461400</name>
</gene>
<dbReference type="EMBL" id="BLXT01006003">
    <property type="protein sequence ID" value="GFO28109.1"/>
    <property type="molecule type" value="Genomic_DNA"/>
</dbReference>
<comment type="caution">
    <text evidence="1">The sequence shown here is derived from an EMBL/GenBank/DDBJ whole genome shotgun (WGS) entry which is preliminary data.</text>
</comment>
<evidence type="ECO:0000313" key="1">
    <source>
        <dbReference type="EMBL" id="GFO28109.1"/>
    </source>
</evidence>
<keyword evidence="2" id="KW-1185">Reference proteome</keyword>